<dbReference type="EMBL" id="QBMN01000069">
    <property type="protein sequence ID" value="PZO40972.1"/>
    <property type="molecule type" value="Genomic_DNA"/>
</dbReference>
<gene>
    <name evidence="1" type="ORF">DCF17_11315</name>
</gene>
<accession>A0A2W4W970</accession>
<reference evidence="2" key="1">
    <citation type="submission" date="2018-04" db="EMBL/GenBank/DDBJ databases">
        <authorList>
            <person name="Cornet L."/>
        </authorList>
    </citation>
    <scope>NUCLEOTIDE SEQUENCE [LARGE SCALE GENOMIC DNA]</scope>
</reference>
<sequence length="181" mass="21189">MSAPIIAGLLNSIIDELGAKDRRDHERRMKELQLIESSSLKDEYARQLLFDRLLSPVEKAQCEIQDAAKHAQWLATIIIFYHRDHGLTEEQAHELARQLRLLAIQITNVESLHDLKFVYAVVTIFNDKISVFKHKERKYRIEYNVREKILNRLNSCIATERNFIRRVKLAEEENYSTASKA</sequence>
<organism evidence="1 2">
    <name type="scientific">Shackletoniella antarctica</name>
    <dbReference type="NCBI Taxonomy" id="268115"/>
    <lineage>
        <taxon>Bacteria</taxon>
        <taxon>Bacillati</taxon>
        <taxon>Cyanobacteriota</taxon>
        <taxon>Cyanophyceae</taxon>
        <taxon>Oculatellales</taxon>
        <taxon>Oculatellaceae</taxon>
        <taxon>Shackletoniella</taxon>
    </lineage>
</organism>
<name>A0A2W4W970_9CYAN</name>
<protein>
    <submittedName>
        <fullName evidence="1">Uncharacterized protein</fullName>
    </submittedName>
</protein>
<proteinExistence type="predicted"/>
<evidence type="ECO:0000313" key="2">
    <source>
        <dbReference type="Proteomes" id="UP000249081"/>
    </source>
</evidence>
<comment type="caution">
    <text evidence="1">The sequence shown here is derived from an EMBL/GenBank/DDBJ whole genome shotgun (WGS) entry which is preliminary data.</text>
</comment>
<dbReference type="AlphaFoldDB" id="A0A2W4W970"/>
<reference evidence="1 2" key="2">
    <citation type="submission" date="2018-06" db="EMBL/GenBank/DDBJ databases">
        <title>Metagenomic assembly of (sub)arctic Cyanobacteria and their associated microbiome from non-axenic cultures.</title>
        <authorList>
            <person name="Baurain D."/>
        </authorList>
    </citation>
    <scope>NUCLEOTIDE SEQUENCE [LARGE SCALE GENOMIC DNA]</scope>
    <source>
        <strain evidence="1">ULC041bin1</strain>
    </source>
</reference>
<dbReference type="Proteomes" id="UP000249081">
    <property type="component" value="Unassembled WGS sequence"/>
</dbReference>
<evidence type="ECO:0000313" key="1">
    <source>
        <dbReference type="EMBL" id="PZO40972.1"/>
    </source>
</evidence>